<dbReference type="EMBL" id="CP028843">
    <property type="protein sequence ID" value="AWB24563.1"/>
    <property type="molecule type" value="Genomic_DNA"/>
</dbReference>
<reference evidence="2 3" key="1">
    <citation type="submission" date="2018-04" db="EMBL/GenBank/DDBJ databases">
        <title>Methylobacterium sp. PR1016A genome.</title>
        <authorList>
            <person name="Park W."/>
        </authorList>
    </citation>
    <scope>NUCLEOTIDE SEQUENCE [LARGE SCALE GENOMIC DNA]</scope>
    <source>
        <strain evidence="2 3">PR1016A</strain>
    </source>
</reference>
<keyword evidence="1" id="KW-1133">Transmembrane helix</keyword>
<evidence type="ECO:0000313" key="2">
    <source>
        <dbReference type="EMBL" id="AWB24563.1"/>
    </source>
</evidence>
<accession>A0A2R4WSR1</accession>
<feature type="transmembrane region" description="Helical" evidence="1">
    <location>
        <begin position="6"/>
        <end position="23"/>
    </location>
</feature>
<evidence type="ECO:0000256" key="1">
    <source>
        <dbReference type="SAM" id="Phobius"/>
    </source>
</evidence>
<name>A0A2R4WSR1_9HYPH</name>
<dbReference type="OrthoDB" id="9982623at2"/>
<organism evidence="2 3">
    <name type="scientific">Methylobacterium currus</name>
    <dbReference type="NCBI Taxonomy" id="2051553"/>
    <lineage>
        <taxon>Bacteria</taxon>
        <taxon>Pseudomonadati</taxon>
        <taxon>Pseudomonadota</taxon>
        <taxon>Alphaproteobacteria</taxon>
        <taxon>Hyphomicrobiales</taxon>
        <taxon>Methylobacteriaceae</taxon>
        <taxon>Methylobacterium</taxon>
    </lineage>
</organism>
<keyword evidence="3" id="KW-1185">Reference proteome</keyword>
<dbReference type="AlphaFoldDB" id="A0A2R4WSR1"/>
<feature type="transmembrane region" description="Helical" evidence="1">
    <location>
        <begin position="85"/>
        <end position="102"/>
    </location>
</feature>
<keyword evidence="1" id="KW-0472">Membrane</keyword>
<feature type="transmembrane region" description="Helical" evidence="1">
    <location>
        <begin position="60"/>
        <end position="79"/>
    </location>
</feature>
<dbReference type="KEGG" id="mee:DA075_30010"/>
<protein>
    <submittedName>
        <fullName evidence="2">Uncharacterized protein</fullName>
    </submittedName>
</protein>
<evidence type="ECO:0000313" key="3">
    <source>
        <dbReference type="Proteomes" id="UP000244755"/>
    </source>
</evidence>
<sequence>MRVVVWLISGALLLVAGWHWVKLDKVIRPKIPKTGEESFRVSVRHWIWNPDISDDARRHAVAGAFALATGMGTASIGVWCRGLPALSILSVGGAVFGLFDVVREYRVFRTRRRWRAG</sequence>
<dbReference type="RefSeq" id="WP_099956287.1">
    <property type="nucleotide sequence ID" value="NZ_CP028843.1"/>
</dbReference>
<dbReference type="Proteomes" id="UP000244755">
    <property type="component" value="Chromosome 1"/>
</dbReference>
<keyword evidence="1" id="KW-0812">Transmembrane</keyword>
<gene>
    <name evidence="2" type="ORF">DA075_30010</name>
</gene>
<proteinExistence type="predicted"/>